<protein>
    <submittedName>
        <fullName evidence="3">Uncharacterized protein LOC106013054</fullName>
    </submittedName>
</protein>
<keyword evidence="2" id="KW-1185">Reference proteome</keyword>
<evidence type="ECO:0000256" key="1">
    <source>
        <dbReference type="SAM" id="SignalP"/>
    </source>
</evidence>
<feature type="chain" id="PRO_5047197188" evidence="1">
    <location>
        <begin position="26"/>
        <end position="152"/>
    </location>
</feature>
<sequence>MSTPTMARISLSALVLLQVLAVVLGHGRLRQPPGRSTMWRDGFPVPENYMDNQLNCGGRWIQWDAFGGKCGECGDPWNSFPQDNQPPYGKGLDGRDHGQRFMVLKNHKKVEVNLEIPAGLTCTQCVLQWRYVAGTSPKLGEDGRGVSLVGST</sequence>
<dbReference type="GeneID" id="106013054"/>
<evidence type="ECO:0000313" key="3">
    <source>
        <dbReference type="RefSeq" id="XP_012943219.1"/>
    </source>
</evidence>
<organism evidence="2 3">
    <name type="scientific">Aplysia californica</name>
    <name type="common">California sea hare</name>
    <dbReference type="NCBI Taxonomy" id="6500"/>
    <lineage>
        <taxon>Eukaryota</taxon>
        <taxon>Metazoa</taxon>
        <taxon>Spiralia</taxon>
        <taxon>Lophotrochozoa</taxon>
        <taxon>Mollusca</taxon>
        <taxon>Gastropoda</taxon>
        <taxon>Heterobranchia</taxon>
        <taxon>Euthyneura</taxon>
        <taxon>Tectipleura</taxon>
        <taxon>Aplysiida</taxon>
        <taxon>Aplysioidea</taxon>
        <taxon>Aplysiidae</taxon>
        <taxon>Aplysia</taxon>
    </lineage>
</organism>
<keyword evidence="1" id="KW-0732">Signal</keyword>
<gene>
    <name evidence="3" type="primary">LOC106013054</name>
</gene>
<evidence type="ECO:0000313" key="2">
    <source>
        <dbReference type="Proteomes" id="UP000694888"/>
    </source>
</evidence>
<proteinExistence type="predicted"/>
<name>A0ABM1A970_APLCA</name>
<dbReference type="Proteomes" id="UP000694888">
    <property type="component" value="Unplaced"/>
</dbReference>
<reference evidence="3" key="1">
    <citation type="submission" date="2025-08" db="UniProtKB">
        <authorList>
            <consortium name="RefSeq"/>
        </authorList>
    </citation>
    <scope>IDENTIFICATION</scope>
</reference>
<feature type="signal peptide" evidence="1">
    <location>
        <begin position="1"/>
        <end position="25"/>
    </location>
</feature>
<dbReference type="RefSeq" id="XP_012943219.1">
    <property type="nucleotide sequence ID" value="XM_013087765.2"/>
</dbReference>
<accession>A0ABM1A970</accession>